<dbReference type="Proteomes" id="UP000002194">
    <property type="component" value="Chromosome"/>
</dbReference>
<evidence type="ECO:0000313" key="1">
    <source>
        <dbReference type="EMBL" id="AAS96250.1"/>
    </source>
</evidence>
<evidence type="ECO:0000313" key="2">
    <source>
        <dbReference type="Proteomes" id="UP000002194"/>
    </source>
</evidence>
<dbReference type="HOGENOM" id="CLU_2342249_0_0_7"/>
<dbReference type="EnsemblBacteria" id="AAS96250">
    <property type="protein sequence ID" value="AAS96250"/>
    <property type="gene ID" value="DVU_1773"/>
</dbReference>
<sequence length="97" mass="11498">MPCSFRKTPRGYEYGYGKRRDRYVAKPRNRLLPMSREERKPENLPWKPFAYSTSDMWLCYAALKRIVTRHRHAGTPLIWRMARGTNACASVKKCFDV</sequence>
<keyword evidence="2" id="KW-1185">Reference proteome</keyword>
<name>Q72B65_NITV2</name>
<accession>Q72B65</accession>
<dbReference type="AlphaFoldDB" id="Q72B65"/>
<dbReference type="KEGG" id="dvu:DVU_1773"/>
<dbReference type="EMBL" id="AE017285">
    <property type="protein sequence ID" value="AAS96250.1"/>
    <property type="molecule type" value="Genomic_DNA"/>
</dbReference>
<dbReference type="STRING" id="882.DVU_1773"/>
<dbReference type="PaxDb" id="882-DVU_1773"/>
<organism evidence="1 2">
    <name type="scientific">Nitratidesulfovibrio vulgaris (strain ATCC 29579 / DSM 644 / CCUG 34227 / NCIMB 8303 / VKM B-1760 / Hildenborough)</name>
    <name type="common">Desulfovibrio vulgaris</name>
    <dbReference type="NCBI Taxonomy" id="882"/>
    <lineage>
        <taxon>Bacteria</taxon>
        <taxon>Pseudomonadati</taxon>
        <taxon>Thermodesulfobacteriota</taxon>
        <taxon>Desulfovibrionia</taxon>
        <taxon>Desulfovibrionales</taxon>
        <taxon>Desulfovibrionaceae</taxon>
        <taxon>Nitratidesulfovibrio</taxon>
    </lineage>
</organism>
<protein>
    <submittedName>
        <fullName evidence="1">Uncharacterized protein</fullName>
    </submittedName>
</protein>
<gene>
    <name evidence="1" type="ordered locus">DVU_1773</name>
</gene>
<reference evidence="1 2" key="1">
    <citation type="journal article" date="2004" name="Nat. Biotechnol.">
        <title>The genome sequence of the anaerobic, sulfate-reducing bacterium Desulfovibrio vulgaris Hildenborough.</title>
        <authorList>
            <person name="Heidelberg J.F."/>
            <person name="Seshadri R."/>
            <person name="Haveman S.A."/>
            <person name="Hemme C.L."/>
            <person name="Paulsen I.T."/>
            <person name="Kolonay J.F."/>
            <person name="Eisen J.A."/>
            <person name="Ward N."/>
            <person name="Methe B."/>
            <person name="Brinkac L.M."/>
            <person name="Daugherty S.C."/>
            <person name="Deboy R.T."/>
            <person name="Dodson R.J."/>
            <person name="Durkin A.S."/>
            <person name="Madupu R."/>
            <person name="Nelson W.C."/>
            <person name="Sullivan S.A."/>
            <person name="Fouts D."/>
            <person name="Haft D.H."/>
            <person name="Selengut J."/>
            <person name="Peterson J.D."/>
            <person name="Davidsen T.M."/>
            <person name="Zafar N."/>
            <person name="Zhou L."/>
            <person name="Radune D."/>
            <person name="Dimitrov G."/>
            <person name="Hance M."/>
            <person name="Tran K."/>
            <person name="Khouri H."/>
            <person name="Gill J."/>
            <person name="Utterback T.R."/>
            <person name="Feldblyum T.V."/>
            <person name="Wall J.D."/>
            <person name="Voordouw G."/>
            <person name="Fraser C.M."/>
        </authorList>
    </citation>
    <scope>NUCLEOTIDE SEQUENCE [LARGE SCALE GENOMIC DNA]</scope>
    <source>
        <strain evidence="2">ATCC 29579 / DSM 644 / NCIMB 8303 / VKM B-1760 / Hildenborough</strain>
    </source>
</reference>
<proteinExistence type="predicted"/>